<sequence>MAPMQYRLLRGVLCLHPDTPVALVLSCLREHDPEPSFVGAFHGVTVLWAAGVDSELTAHQSRGKHFD</sequence>
<keyword evidence="2" id="KW-1185">Reference proteome</keyword>
<evidence type="ECO:0000313" key="1">
    <source>
        <dbReference type="EMBL" id="KAK5877756.1"/>
    </source>
</evidence>
<gene>
    <name evidence="1" type="ORF">CesoFtcFv8_025233</name>
</gene>
<dbReference type="AlphaFoldDB" id="A0AAN8B3G6"/>
<organism evidence="1 2">
    <name type="scientific">Champsocephalus esox</name>
    <name type="common">pike icefish</name>
    <dbReference type="NCBI Taxonomy" id="159716"/>
    <lineage>
        <taxon>Eukaryota</taxon>
        <taxon>Metazoa</taxon>
        <taxon>Chordata</taxon>
        <taxon>Craniata</taxon>
        <taxon>Vertebrata</taxon>
        <taxon>Euteleostomi</taxon>
        <taxon>Actinopterygii</taxon>
        <taxon>Neopterygii</taxon>
        <taxon>Teleostei</taxon>
        <taxon>Neoteleostei</taxon>
        <taxon>Acanthomorphata</taxon>
        <taxon>Eupercaria</taxon>
        <taxon>Perciformes</taxon>
        <taxon>Notothenioidei</taxon>
        <taxon>Channichthyidae</taxon>
        <taxon>Champsocephalus</taxon>
    </lineage>
</organism>
<protein>
    <submittedName>
        <fullName evidence="1">Uncharacterized protein</fullName>
    </submittedName>
</protein>
<name>A0AAN8B3G6_9TELE</name>
<comment type="caution">
    <text evidence="1">The sequence shown here is derived from an EMBL/GenBank/DDBJ whole genome shotgun (WGS) entry which is preliminary data.</text>
</comment>
<reference evidence="1 2" key="1">
    <citation type="journal article" date="2023" name="Mol. Biol. Evol.">
        <title>Genomics of Secondarily Temperate Adaptation in the Only Non-Antarctic Icefish.</title>
        <authorList>
            <person name="Rivera-Colon A.G."/>
            <person name="Rayamajhi N."/>
            <person name="Minhas B.F."/>
            <person name="Madrigal G."/>
            <person name="Bilyk K.T."/>
            <person name="Yoon V."/>
            <person name="Hune M."/>
            <person name="Gregory S."/>
            <person name="Cheng C.H.C."/>
            <person name="Catchen J.M."/>
        </authorList>
    </citation>
    <scope>NUCLEOTIDE SEQUENCE [LARGE SCALE GENOMIC DNA]</scope>
    <source>
        <strain evidence="1">JC2023a</strain>
    </source>
</reference>
<proteinExistence type="predicted"/>
<accession>A0AAN8B3G6</accession>
<dbReference type="EMBL" id="JAULUE010002066">
    <property type="protein sequence ID" value="KAK5877756.1"/>
    <property type="molecule type" value="Genomic_DNA"/>
</dbReference>
<dbReference type="Proteomes" id="UP001335648">
    <property type="component" value="Unassembled WGS sequence"/>
</dbReference>
<evidence type="ECO:0000313" key="2">
    <source>
        <dbReference type="Proteomes" id="UP001335648"/>
    </source>
</evidence>